<dbReference type="EMBL" id="RQGM01000044">
    <property type="protein sequence ID" value="TGL83777.1"/>
    <property type="molecule type" value="Genomic_DNA"/>
</dbReference>
<comment type="caution">
    <text evidence="1">The sequence shown here is derived from an EMBL/GenBank/DDBJ whole genome shotgun (WGS) entry which is preliminary data.</text>
</comment>
<dbReference type="RefSeq" id="WP_135574569.1">
    <property type="nucleotide sequence ID" value="NZ_RQGK01000010.1"/>
</dbReference>
<evidence type="ECO:0000313" key="1">
    <source>
        <dbReference type="EMBL" id="TGL83777.1"/>
    </source>
</evidence>
<dbReference type="NCBIfam" id="TIGR04452">
    <property type="entry name" value="Lepto_Lipo_YY_C"/>
    <property type="match status" value="1"/>
</dbReference>
<gene>
    <name evidence="1" type="ORF">EHQ83_11895</name>
</gene>
<name>A0A6N4QLG9_9LEPT</name>
<dbReference type="Proteomes" id="UP000297613">
    <property type="component" value="Unassembled WGS sequence"/>
</dbReference>
<dbReference type="InterPro" id="IPR031030">
    <property type="entry name" value="Lepto_Lipo_YY_C"/>
</dbReference>
<keyword evidence="1" id="KW-0449">Lipoprotein</keyword>
<sequence>MKHIAVVFILSAILNVSCSGFYNAVGRDSILSSEAGLKIDEAVLIGMTSIIATRNGTTSTSTSANSGSLFSLAYISSTAGIDEEDTKALYEKKKVEACADSILSTIVLTQNTDSGLIAASACKLKKLP</sequence>
<reference evidence="1 2" key="1">
    <citation type="journal article" date="2019" name="PLoS Negl. Trop. Dis.">
        <title>Revisiting the worldwide diversity of Leptospira species in the environment.</title>
        <authorList>
            <person name="Vincent A.T."/>
            <person name="Schiettekatte O."/>
            <person name="Bourhy P."/>
            <person name="Veyrier F.J."/>
            <person name="Picardeau M."/>
        </authorList>
    </citation>
    <scope>NUCLEOTIDE SEQUENCE [LARGE SCALE GENOMIC DNA]</scope>
    <source>
        <strain evidence="1 2">201702445</strain>
    </source>
</reference>
<organism evidence="1 2">
    <name type="scientific">Leptospira yasudae</name>
    <dbReference type="NCBI Taxonomy" id="2202201"/>
    <lineage>
        <taxon>Bacteria</taxon>
        <taxon>Pseudomonadati</taxon>
        <taxon>Spirochaetota</taxon>
        <taxon>Spirochaetia</taxon>
        <taxon>Leptospirales</taxon>
        <taxon>Leptospiraceae</taxon>
        <taxon>Leptospira</taxon>
    </lineage>
</organism>
<accession>A0A6N4QLG9</accession>
<protein>
    <submittedName>
        <fullName evidence="1">TIGR04452 family lipoprotein</fullName>
    </submittedName>
</protein>
<dbReference type="AlphaFoldDB" id="A0A6N4QLG9"/>
<evidence type="ECO:0000313" key="2">
    <source>
        <dbReference type="Proteomes" id="UP000297613"/>
    </source>
</evidence>
<proteinExistence type="predicted"/>